<accession>A0ABU9EXQ5</accession>
<comment type="caution">
    <text evidence="1">The sequence shown here is derived from an EMBL/GenBank/DDBJ whole genome shotgun (WGS) entry which is preliminary data.</text>
</comment>
<dbReference type="Gene3D" id="1.20.140.160">
    <property type="match status" value="1"/>
</dbReference>
<keyword evidence="2" id="KW-1185">Reference proteome</keyword>
<dbReference type="EMBL" id="JBBWSC010000005">
    <property type="protein sequence ID" value="MEL0538234.1"/>
    <property type="molecule type" value="Genomic_DNA"/>
</dbReference>
<dbReference type="SUPFAM" id="SSF88659">
    <property type="entry name" value="Sigma3 and sigma4 domains of RNA polymerase sigma factors"/>
    <property type="match status" value="1"/>
</dbReference>
<gene>
    <name evidence="1" type="ORF">AADA34_05715</name>
</gene>
<dbReference type="Proteomes" id="UP001380601">
    <property type="component" value="Unassembled WGS sequence"/>
</dbReference>
<reference evidence="1 2" key="1">
    <citation type="submission" date="2024-04" db="EMBL/GenBank/DDBJ databases">
        <title>Staphylococcus debuckii a clinical isolate.</title>
        <authorList>
            <person name="Magnan C."/>
            <person name="Plumet L."/>
            <person name="Morsli M."/>
            <person name="Molle V."/>
            <person name="Lavigne J.-P."/>
        </authorList>
    </citation>
    <scope>NUCLEOTIDE SEQUENCE [LARGE SCALE GENOMIC DNA]</scope>
    <source>
        <strain evidence="1 2">NSD001</strain>
    </source>
</reference>
<name>A0ABU9EXQ5_9STAP</name>
<sequence length="108" mass="12769">MIYDKESVRAFILSYESRPFDEPPVEQDIDDFFSLDRHTTQIETSDNCEEHIFFKELWSVIETIGTEKEFVIFDLLAHGWSYEKIGEMLMVTSGRVQQIFSRLLDKLP</sequence>
<evidence type="ECO:0000313" key="2">
    <source>
        <dbReference type="Proteomes" id="UP001380601"/>
    </source>
</evidence>
<organism evidence="1 2">
    <name type="scientific">Staphylococcus debuckii</name>
    <dbReference type="NCBI Taxonomy" id="2044912"/>
    <lineage>
        <taxon>Bacteria</taxon>
        <taxon>Bacillati</taxon>
        <taxon>Bacillota</taxon>
        <taxon>Bacilli</taxon>
        <taxon>Bacillales</taxon>
        <taxon>Staphylococcaceae</taxon>
        <taxon>Staphylococcus</taxon>
    </lineage>
</organism>
<protein>
    <submittedName>
        <fullName evidence="1">Sigma-70 family RNA polymerase sigma factor</fullName>
    </submittedName>
</protein>
<proteinExistence type="predicted"/>
<dbReference type="RefSeq" id="WP_341611757.1">
    <property type="nucleotide sequence ID" value="NZ_JBBWSC010000005.1"/>
</dbReference>
<evidence type="ECO:0000313" key="1">
    <source>
        <dbReference type="EMBL" id="MEL0538234.1"/>
    </source>
</evidence>
<dbReference type="InterPro" id="IPR013324">
    <property type="entry name" value="RNA_pol_sigma_r3/r4-like"/>
</dbReference>